<dbReference type="GO" id="GO:0006260">
    <property type="term" value="P:DNA replication"/>
    <property type="evidence" value="ECO:0007669"/>
    <property type="project" value="UniProtKB-KW"/>
</dbReference>
<dbReference type="Proteomes" id="UP000029665">
    <property type="component" value="Unassembled WGS sequence"/>
</dbReference>
<dbReference type="GO" id="GO:0000785">
    <property type="term" value="C:chromatin"/>
    <property type="evidence" value="ECO:0007669"/>
    <property type="project" value="TreeGrafter"/>
</dbReference>
<evidence type="ECO:0008006" key="5">
    <source>
        <dbReference type="Google" id="ProtNLM"/>
    </source>
</evidence>
<evidence type="ECO:0000313" key="3">
    <source>
        <dbReference type="EMBL" id="CDO77688.1"/>
    </source>
</evidence>
<evidence type="ECO:0000313" key="4">
    <source>
        <dbReference type="Proteomes" id="UP000029665"/>
    </source>
</evidence>
<protein>
    <recommendedName>
        <fullName evidence="5">Sister chromatid cohesion protein DCC1</fullName>
    </recommendedName>
</protein>
<dbReference type="AlphaFoldDB" id="A0A060SYQ7"/>
<dbReference type="OrthoDB" id="276989at2759"/>
<dbReference type="PANTHER" id="PTHR13395:SF6">
    <property type="entry name" value="SISTER CHROMATID COHESION PROTEIN DCC1"/>
    <property type="match status" value="1"/>
</dbReference>
<keyword evidence="2" id="KW-0235">DNA replication</keyword>
<comment type="caution">
    <text evidence="3">The sequence shown here is derived from an EMBL/GenBank/DDBJ whole genome shotgun (WGS) entry which is preliminary data.</text>
</comment>
<dbReference type="STRING" id="5643.A0A060SYQ7"/>
<dbReference type="GO" id="GO:0031390">
    <property type="term" value="C:Ctf18 RFC-like complex"/>
    <property type="evidence" value="ECO:0007669"/>
    <property type="project" value="InterPro"/>
</dbReference>
<dbReference type="OMA" id="DSESWPF"/>
<organism evidence="3 4">
    <name type="scientific">Pycnoporus cinnabarinus</name>
    <name type="common">Cinnabar-red polypore</name>
    <name type="synonym">Trametes cinnabarina</name>
    <dbReference type="NCBI Taxonomy" id="5643"/>
    <lineage>
        <taxon>Eukaryota</taxon>
        <taxon>Fungi</taxon>
        <taxon>Dikarya</taxon>
        <taxon>Basidiomycota</taxon>
        <taxon>Agaricomycotina</taxon>
        <taxon>Agaricomycetes</taxon>
        <taxon>Polyporales</taxon>
        <taxon>Polyporaceae</taxon>
        <taxon>Trametes</taxon>
    </lineage>
</organism>
<sequence length="427" mass="47594">MSQLAEFDLRFSSASQAEVGSFKMLELSPDLCKLIEATVDDSFPADPVMFIASFLIKGAPDEDAVLCTSDKTYTVRSVVLSNSVCVVTRDPGDEGGGDDDEAKDVAIRDQLKEILELVPSVPRLHKLNALLRGREYDEGHEDEDDMCEDEEGHSIKRARFTYEDARAMIQASDGELDKGLRDRRVLILKGTRFVDGSQYLSPHPVNWRIGLGELRPIAPSHLTTILELILTNLVSNSLSYTSAPVSTLISALEDEHDIRRDVSLQVMAWFGHINEHAGGTETWDMDADAVVREVGLGILRVYRSHQEDPVIEKAFVDQWKKAVGDTFEDRVSLPLLSGNYLTSKDTLSDPPIPLLTYFPSSALPVEPGARFSELFLTRPRWKADEIAPFLSDIAVDSKERDKLLLKHARAITDSEGIWYTARAKYNA</sequence>
<dbReference type="GO" id="GO:0000775">
    <property type="term" value="C:chromosome, centromeric region"/>
    <property type="evidence" value="ECO:0007669"/>
    <property type="project" value="TreeGrafter"/>
</dbReference>
<dbReference type="PANTHER" id="PTHR13395">
    <property type="entry name" value="SISTER CHROMATID COHESION PROTEIN DCC1-RELATED"/>
    <property type="match status" value="1"/>
</dbReference>
<dbReference type="Pfam" id="PF09724">
    <property type="entry name" value="Dcc1"/>
    <property type="match status" value="1"/>
</dbReference>
<dbReference type="EMBL" id="CCBP010000462">
    <property type="protein sequence ID" value="CDO77688.1"/>
    <property type="molecule type" value="Genomic_DNA"/>
</dbReference>
<gene>
    <name evidence="3" type="ORF">BN946_scf184969.g39</name>
</gene>
<evidence type="ECO:0000256" key="2">
    <source>
        <dbReference type="ARBA" id="ARBA00022705"/>
    </source>
</evidence>
<dbReference type="InterPro" id="IPR019128">
    <property type="entry name" value="Dcc1"/>
</dbReference>
<accession>A0A060SYQ7</accession>
<name>A0A060SYQ7_PYCCI</name>
<reference evidence="3" key="1">
    <citation type="submission" date="2014-01" db="EMBL/GenBank/DDBJ databases">
        <title>The genome of the white-rot fungus Pycnoporus cinnabarinus: a basidiomycete model with a versatile arsenal for lignocellulosic biomass breakdown.</title>
        <authorList>
            <person name="Levasseur A."/>
            <person name="Lomascolo A."/>
            <person name="Ruiz-Duenas F.J."/>
            <person name="Uzan E."/>
            <person name="Piumi F."/>
            <person name="Kues U."/>
            <person name="Ram A.F.J."/>
            <person name="Murat C."/>
            <person name="Haon M."/>
            <person name="Benoit I."/>
            <person name="Arfi Y."/>
            <person name="Chevret D."/>
            <person name="Drula E."/>
            <person name="Kwon M.J."/>
            <person name="Gouret P."/>
            <person name="Lesage-Meessen L."/>
            <person name="Lombard V."/>
            <person name="Mariette J."/>
            <person name="Noirot C."/>
            <person name="Park J."/>
            <person name="Patyshakuliyeva A."/>
            <person name="Wieneger R.A.B."/>
            <person name="Wosten H.A.B."/>
            <person name="Martin F."/>
            <person name="Coutinho P.M."/>
            <person name="de Vries R."/>
            <person name="Martinez A.T."/>
            <person name="Klopp C."/>
            <person name="Pontarotti P."/>
            <person name="Henrissat B."/>
            <person name="Record E."/>
        </authorList>
    </citation>
    <scope>NUCLEOTIDE SEQUENCE [LARGE SCALE GENOMIC DNA]</scope>
    <source>
        <strain evidence="3">BRFM137</strain>
    </source>
</reference>
<keyword evidence="4" id="KW-1185">Reference proteome</keyword>
<evidence type="ECO:0000256" key="1">
    <source>
        <dbReference type="ARBA" id="ARBA00007017"/>
    </source>
</evidence>
<dbReference type="HOGENOM" id="CLU_034504_0_0_1"/>
<proteinExistence type="inferred from homology"/>
<dbReference type="GO" id="GO:0034088">
    <property type="term" value="P:maintenance of mitotic sister chromatid cohesion"/>
    <property type="evidence" value="ECO:0007669"/>
    <property type="project" value="TreeGrafter"/>
</dbReference>
<comment type="similarity">
    <text evidence="1">Belongs to the DCC1 family.</text>
</comment>